<sequence>MDLSKNRGMTEQVQDEETEEIRILLENKKSNF</sequence>
<accession>A0A6N2UM26</accession>
<organism evidence="1">
    <name type="scientific">Akkermansia muciniphila</name>
    <dbReference type="NCBI Taxonomy" id="239935"/>
    <lineage>
        <taxon>Bacteria</taxon>
        <taxon>Pseudomonadati</taxon>
        <taxon>Verrucomicrobiota</taxon>
        <taxon>Verrucomicrobiia</taxon>
        <taxon>Verrucomicrobiales</taxon>
        <taxon>Akkermansiaceae</taxon>
        <taxon>Akkermansia</taxon>
    </lineage>
</organism>
<proteinExistence type="predicted"/>
<gene>
    <name evidence="1" type="ORF">AMLFYP55_01006</name>
</gene>
<reference evidence="1" key="1">
    <citation type="submission" date="2019-11" db="EMBL/GenBank/DDBJ databases">
        <authorList>
            <person name="Feng L."/>
        </authorList>
    </citation>
    <scope>NUCLEOTIDE SEQUENCE</scope>
    <source>
        <strain evidence="1">AMuciniphilaLFYP55</strain>
    </source>
</reference>
<dbReference type="EMBL" id="CACRSS010000016">
    <property type="protein sequence ID" value="VYT18738.1"/>
    <property type="molecule type" value="Genomic_DNA"/>
</dbReference>
<dbReference type="AlphaFoldDB" id="A0A6N2UM26"/>
<evidence type="ECO:0000313" key="1">
    <source>
        <dbReference type="EMBL" id="VYT18738.1"/>
    </source>
</evidence>
<name>A0A6N2UM26_9BACT</name>
<protein>
    <submittedName>
        <fullName evidence="1">Uncharacterized protein</fullName>
    </submittedName>
</protein>